<dbReference type="EMBL" id="ML210170">
    <property type="protein sequence ID" value="TFK26819.1"/>
    <property type="molecule type" value="Genomic_DNA"/>
</dbReference>
<evidence type="ECO:0000256" key="2">
    <source>
        <dbReference type="ARBA" id="ARBA00022670"/>
    </source>
</evidence>
<gene>
    <name evidence="11" type="ORF">FA15DRAFT_250024</name>
</gene>
<keyword evidence="6" id="KW-0862">Zinc</keyword>
<feature type="chain" id="PRO_5022844523" description="Peptidase M43 pregnancy-associated plasma-A domain-containing protein" evidence="9">
    <location>
        <begin position="26"/>
        <end position="313"/>
    </location>
</feature>
<name>A0A5C3L1J1_COPMA</name>
<dbReference type="GO" id="GO:0006508">
    <property type="term" value="P:proteolysis"/>
    <property type="evidence" value="ECO:0007669"/>
    <property type="project" value="UniProtKB-KW"/>
</dbReference>
<keyword evidence="4 9" id="KW-0732">Signal</keyword>
<keyword evidence="12" id="KW-1185">Reference proteome</keyword>
<accession>A0A5C3L1J1</accession>
<dbReference type="OrthoDB" id="536211at2759"/>
<evidence type="ECO:0000259" key="10">
    <source>
        <dbReference type="Pfam" id="PF05572"/>
    </source>
</evidence>
<dbReference type="Proteomes" id="UP000307440">
    <property type="component" value="Unassembled WGS sequence"/>
</dbReference>
<dbReference type="CDD" id="cd04275">
    <property type="entry name" value="ZnMc_pappalysin_like"/>
    <property type="match status" value="1"/>
</dbReference>
<protein>
    <recommendedName>
        <fullName evidence="10">Peptidase M43 pregnancy-associated plasma-A domain-containing protein</fullName>
    </recommendedName>
</protein>
<keyword evidence="7" id="KW-0482">Metalloprotease</keyword>
<comment type="similarity">
    <text evidence="1">Belongs to the peptidase M43B family.</text>
</comment>
<evidence type="ECO:0000256" key="9">
    <source>
        <dbReference type="SAM" id="SignalP"/>
    </source>
</evidence>
<reference evidence="11 12" key="1">
    <citation type="journal article" date="2019" name="Nat. Ecol. Evol.">
        <title>Megaphylogeny resolves global patterns of mushroom evolution.</title>
        <authorList>
            <person name="Varga T."/>
            <person name="Krizsan K."/>
            <person name="Foldi C."/>
            <person name="Dima B."/>
            <person name="Sanchez-Garcia M."/>
            <person name="Sanchez-Ramirez S."/>
            <person name="Szollosi G.J."/>
            <person name="Szarkandi J.G."/>
            <person name="Papp V."/>
            <person name="Albert L."/>
            <person name="Andreopoulos W."/>
            <person name="Angelini C."/>
            <person name="Antonin V."/>
            <person name="Barry K.W."/>
            <person name="Bougher N.L."/>
            <person name="Buchanan P."/>
            <person name="Buyck B."/>
            <person name="Bense V."/>
            <person name="Catcheside P."/>
            <person name="Chovatia M."/>
            <person name="Cooper J."/>
            <person name="Damon W."/>
            <person name="Desjardin D."/>
            <person name="Finy P."/>
            <person name="Geml J."/>
            <person name="Haridas S."/>
            <person name="Hughes K."/>
            <person name="Justo A."/>
            <person name="Karasinski D."/>
            <person name="Kautmanova I."/>
            <person name="Kiss B."/>
            <person name="Kocsube S."/>
            <person name="Kotiranta H."/>
            <person name="LaButti K.M."/>
            <person name="Lechner B.E."/>
            <person name="Liimatainen K."/>
            <person name="Lipzen A."/>
            <person name="Lukacs Z."/>
            <person name="Mihaltcheva S."/>
            <person name="Morgado L.N."/>
            <person name="Niskanen T."/>
            <person name="Noordeloos M.E."/>
            <person name="Ohm R.A."/>
            <person name="Ortiz-Santana B."/>
            <person name="Ovrebo C."/>
            <person name="Racz N."/>
            <person name="Riley R."/>
            <person name="Savchenko A."/>
            <person name="Shiryaev A."/>
            <person name="Soop K."/>
            <person name="Spirin V."/>
            <person name="Szebenyi C."/>
            <person name="Tomsovsky M."/>
            <person name="Tulloss R.E."/>
            <person name="Uehling J."/>
            <person name="Grigoriev I.V."/>
            <person name="Vagvolgyi C."/>
            <person name="Papp T."/>
            <person name="Martin F.M."/>
            <person name="Miettinen O."/>
            <person name="Hibbett D.S."/>
            <person name="Nagy L.G."/>
        </authorList>
    </citation>
    <scope>NUCLEOTIDE SEQUENCE [LARGE SCALE GENOMIC DNA]</scope>
    <source>
        <strain evidence="11 12">CBS 121175</strain>
    </source>
</reference>
<dbReference type="GO" id="GO:0046872">
    <property type="term" value="F:metal ion binding"/>
    <property type="evidence" value="ECO:0007669"/>
    <property type="project" value="UniProtKB-KW"/>
</dbReference>
<dbReference type="InterPro" id="IPR024079">
    <property type="entry name" value="MetalloPept_cat_dom_sf"/>
</dbReference>
<evidence type="ECO:0000256" key="1">
    <source>
        <dbReference type="ARBA" id="ARBA00008721"/>
    </source>
</evidence>
<dbReference type="SUPFAM" id="SSF55486">
    <property type="entry name" value="Metalloproteases ('zincins'), catalytic domain"/>
    <property type="match status" value="1"/>
</dbReference>
<evidence type="ECO:0000256" key="8">
    <source>
        <dbReference type="ARBA" id="ARBA00023157"/>
    </source>
</evidence>
<dbReference type="PANTHER" id="PTHR47466:SF1">
    <property type="entry name" value="METALLOPROTEASE MEP1 (AFU_ORTHOLOGUE AFUA_1G07730)-RELATED"/>
    <property type="match status" value="1"/>
</dbReference>
<evidence type="ECO:0000256" key="7">
    <source>
        <dbReference type="ARBA" id="ARBA00023049"/>
    </source>
</evidence>
<dbReference type="GO" id="GO:0008237">
    <property type="term" value="F:metallopeptidase activity"/>
    <property type="evidence" value="ECO:0007669"/>
    <property type="project" value="UniProtKB-KW"/>
</dbReference>
<evidence type="ECO:0000313" key="11">
    <source>
        <dbReference type="EMBL" id="TFK26819.1"/>
    </source>
</evidence>
<keyword evidence="3" id="KW-0479">Metal-binding</keyword>
<dbReference type="InterPro" id="IPR008754">
    <property type="entry name" value="Peptidase_M43"/>
</dbReference>
<sequence length="313" mass="35303">MYHLKWPKLSAATLVLVLYWQAVLGSVLSPYKNPWTGSRRRNVNLDEEGWQEAPCGTNTTYRDSGLQQLVASLNSSHNRRRQFIPQQTYTFNVVWQVIASNFTYEGGWLPDLYIQAQMEQLNRNYEGTGISWVHTDTVRTISPYWHESIDSSSGTFGLRSAMYHTLKRGGATTMNVYTLGFTKTGINGYSTMPDRFLIAPTLDAVGIRFTTLPLGNTVTHESGHWLGLQHPFDRGCDPGDGVYDTPAQSREIFGCPIGENIDSCPDQPGLDPIHNFMEYTDDSCRTHFTPGQVEFMHTAIQTYRMNAVGEARN</sequence>
<evidence type="ECO:0000256" key="3">
    <source>
        <dbReference type="ARBA" id="ARBA00022723"/>
    </source>
</evidence>
<dbReference type="PANTHER" id="PTHR47466">
    <property type="match status" value="1"/>
</dbReference>
<proteinExistence type="inferred from homology"/>
<feature type="domain" description="Peptidase M43 pregnancy-associated plasma-A" evidence="10">
    <location>
        <begin position="215"/>
        <end position="300"/>
    </location>
</feature>
<keyword evidence="2" id="KW-0645">Protease</keyword>
<dbReference type="STRING" id="230819.A0A5C3L1J1"/>
<evidence type="ECO:0000256" key="6">
    <source>
        <dbReference type="ARBA" id="ARBA00022833"/>
    </source>
</evidence>
<organism evidence="11 12">
    <name type="scientific">Coprinopsis marcescibilis</name>
    <name type="common">Agaric fungus</name>
    <name type="synonym">Psathyrella marcescibilis</name>
    <dbReference type="NCBI Taxonomy" id="230819"/>
    <lineage>
        <taxon>Eukaryota</taxon>
        <taxon>Fungi</taxon>
        <taxon>Dikarya</taxon>
        <taxon>Basidiomycota</taxon>
        <taxon>Agaricomycotina</taxon>
        <taxon>Agaricomycetes</taxon>
        <taxon>Agaricomycetidae</taxon>
        <taxon>Agaricales</taxon>
        <taxon>Agaricineae</taxon>
        <taxon>Psathyrellaceae</taxon>
        <taxon>Coprinopsis</taxon>
    </lineage>
</organism>
<keyword evidence="8" id="KW-1015">Disulfide bond</keyword>
<dbReference type="Pfam" id="PF05572">
    <property type="entry name" value="Peptidase_M43"/>
    <property type="match status" value="1"/>
</dbReference>
<dbReference type="AlphaFoldDB" id="A0A5C3L1J1"/>
<dbReference type="Gene3D" id="3.40.390.10">
    <property type="entry name" value="Collagenase (Catalytic Domain)"/>
    <property type="match status" value="1"/>
</dbReference>
<evidence type="ECO:0000256" key="5">
    <source>
        <dbReference type="ARBA" id="ARBA00022801"/>
    </source>
</evidence>
<evidence type="ECO:0000313" key="12">
    <source>
        <dbReference type="Proteomes" id="UP000307440"/>
    </source>
</evidence>
<feature type="signal peptide" evidence="9">
    <location>
        <begin position="1"/>
        <end position="25"/>
    </location>
</feature>
<keyword evidence="5" id="KW-0378">Hydrolase</keyword>
<evidence type="ECO:0000256" key="4">
    <source>
        <dbReference type="ARBA" id="ARBA00022729"/>
    </source>
</evidence>